<protein>
    <submittedName>
        <fullName evidence="2">Uncharacterized protein</fullName>
    </submittedName>
</protein>
<proteinExistence type="predicted"/>
<evidence type="ECO:0000313" key="3">
    <source>
        <dbReference type="Proteomes" id="UP001497444"/>
    </source>
</evidence>
<sequence length="195" mass="21024">MQLANLHELRVAVKAEAQLQSEHEREELGCKVEFENAPSRHQETGTAGGRKATARVYATTMVTSFISMEIVFAASLPGHATKAAQIDHLLKHLSPPPSRRTGASVASTSGKKLAPQGGHKGVVKWWPLSSKWCWNLNGAGLVRLEDALVDACVKFEEAVKNGLPLPSPISSPVMCKSYPAMPNFPVFVSPGENSQ</sequence>
<organism evidence="2 3">
    <name type="scientific">Sphagnum jensenii</name>
    <dbReference type="NCBI Taxonomy" id="128206"/>
    <lineage>
        <taxon>Eukaryota</taxon>
        <taxon>Viridiplantae</taxon>
        <taxon>Streptophyta</taxon>
        <taxon>Embryophyta</taxon>
        <taxon>Bryophyta</taxon>
        <taxon>Sphagnophytina</taxon>
        <taxon>Sphagnopsida</taxon>
        <taxon>Sphagnales</taxon>
        <taxon>Sphagnaceae</taxon>
        <taxon>Sphagnum</taxon>
    </lineage>
</organism>
<accession>A0ABP0X6W5</accession>
<evidence type="ECO:0000313" key="2">
    <source>
        <dbReference type="EMBL" id="CAK9274852.1"/>
    </source>
</evidence>
<keyword evidence="3" id="KW-1185">Reference proteome</keyword>
<name>A0ABP0X6W5_9BRYO</name>
<evidence type="ECO:0000256" key="1">
    <source>
        <dbReference type="SAM" id="MobiDB-lite"/>
    </source>
</evidence>
<feature type="region of interest" description="Disordered" evidence="1">
    <location>
        <begin position="93"/>
        <end position="116"/>
    </location>
</feature>
<gene>
    <name evidence="2" type="ORF">CSSPJE1EN1_LOCUS20330</name>
</gene>
<dbReference type="EMBL" id="OZ020101">
    <property type="protein sequence ID" value="CAK9274852.1"/>
    <property type="molecule type" value="Genomic_DNA"/>
</dbReference>
<dbReference type="Proteomes" id="UP001497444">
    <property type="component" value="Chromosome 6"/>
</dbReference>
<reference evidence="2" key="1">
    <citation type="submission" date="2024-02" db="EMBL/GenBank/DDBJ databases">
        <authorList>
            <consortium name="ELIXIR-Norway"/>
            <consortium name="Elixir Norway"/>
        </authorList>
    </citation>
    <scope>NUCLEOTIDE SEQUENCE</scope>
</reference>